<evidence type="ECO:0000313" key="5">
    <source>
        <dbReference type="EMBL" id="KAG8433810.1"/>
    </source>
</evidence>
<organism evidence="5 6">
    <name type="scientific">Hymenochirus boettgeri</name>
    <name type="common">Congo dwarf clawed frog</name>
    <dbReference type="NCBI Taxonomy" id="247094"/>
    <lineage>
        <taxon>Eukaryota</taxon>
        <taxon>Metazoa</taxon>
        <taxon>Chordata</taxon>
        <taxon>Craniata</taxon>
        <taxon>Vertebrata</taxon>
        <taxon>Euteleostomi</taxon>
        <taxon>Amphibia</taxon>
        <taxon>Batrachia</taxon>
        <taxon>Anura</taxon>
        <taxon>Pipoidea</taxon>
        <taxon>Pipidae</taxon>
        <taxon>Pipinae</taxon>
        <taxon>Hymenochirus</taxon>
    </lineage>
</organism>
<dbReference type="Gene3D" id="3.40.50.300">
    <property type="entry name" value="P-loop containing nucleotide triphosphate hydrolases"/>
    <property type="match status" value="1"/>
</dbReference>
<gene>
    <name evidence="5" type="ORF">GDO86_012252</name>
</gene>
<dbReference type="InterPro" id="IPR015894">
    <property type="entry name" value="Guanylate-bd_N"/>
</dbReference>
<keyword evidence="6" id="KW-1185">Reference proteome</keyword>
<keyword evidence="2" id="KW-0342">GTP-binding</keyword>
<sequence>MDSPMCLIENRNGQELIINQEAERILSGISQPVVVVAIVGKYRTGKSYLMNKLASSKTEHEQNSSRCGTRHRVVAVKQ</sequence>
<feature type="non-terminal residue" evidence="5">
    <location>
        <position position="1"/>
    </location>
</feature>
<comment type="similarity">
    <text evidence="3">Belongs to the TRAFAC class dynamin-like GTPase superfamily. GB1/RHD3 GTPase family.</text>
</comment>
<dbReference type="PANTHER" id="PTHR10751">
    <property type="entry name" value="GUANYLATE BINDING PROTEIN"/>
    <property type="match status" value="1"/>
</dbReference>
<proteinExistence type="inferred from homology"/>
<dbReference type="Pfam" id="PF02263">
    <property type="entry name" value="GBP"/>
    <property type="match status" value="1"/>
</dbReference>
<evidence type="ECO:0000259" key="4">
    <source>
        <dbReference type="PROSITE" id="PS51715"/>
    </source>
</evidence>
<dbReference type="InterPro" id="IPR030386">
    <property type="entry name" value="G_GB1_RHD3_dom"/>
</dbReference>
<dbReference type="InterPro" id="IPR027417">
    <property type="entry name" value="P-loop_NTPase"/>
</dbReference>
<name>A0A8T2IRX7_9PIPI</name>
<dbReference type="GO" id="GO:0005525">
    <property type="term" value="F:GTP binding"/>
    <property type="evidence" value="ECO:0007669"/>
    <property type="project" value="UniProtKB-KW"/>
</dbReference>
<dbReference type="Proteomes" id="UP000812440">
    <property type="component" value="Chromosome 7"/>
</dbReference>
<dbReference type="PROSITE" id="PS51715">
    <property type="entry name" value="G_GB1_RHD3"/>
    <property type="match status" value="1"/>
</dbReference>
<evidence type="ECO:0000256" key="3">
    <source>
        <dbReference type="PROSITE-ProRule" id="PRU01052"/>
    </source>
</evidence>
<dbReference type="GO" id="GO:0003924">
    <property type="term" value="F:GTPase activity"/>
    <property type="evidence" value="ECO:0007669"/>
    <property type="project" value="InterPro"/>
</dbReference>
<evidence type="ECO:0000256" key="2">
    <source>
        <dbReference type="ARBA" id="ARBA00023134"/>
    </source>
</evidence>
<reference evidence="5" key="1">
    <citation type="thesis" date="2020" institute="ProQuest LLC" country="789 East Eisenhower Parkway, Ann Arbor, MI, USA">
        <title>Comparative Genomics and Chromosome Evolution.</title>
        <authorList>
            <person name="Mudd A.B."/>
        </authorList>
    </citation>
    <scope>NUCLEOTIDE SEQUENCE</scope>
    <source>
        <strain evidence="5">Female2</strain>
        <tissue evidence="5">Blood</tissue>
    </source>
</reference>
<keyword evidence="1" id="KW-0547">Nucleotide-binding</keyword>
<protein>
    <recommendedName>
        <fullName evidence="4">GB1/RHD3-type G domain-containing protein</fullName>
    </recommendedName>
</protein>
<dbReference type="OrthoDB" id="2135133at2759"/>
<evidence type="ECO:0000256" key="1">
    <source>
        <dbReference type="ARBA" id="ARBA00022741"/>
    </source>
</evidence>
<dbReference type="SUPFAM" id="SSF52540">
    <property type="entry name" value="P-loop containing nucleoside triphosphate hydrolases"/>
    <property type="match status" value="1"/>
</dbReference>
<comment type="caution">
    <text evidence="5">The sequence shown here is derived from an EMBL/GenBank/DDBJ whole genome shotgun (WGS) entry which is preliminary data.</text>
</comment>
<accession>A0A8T2IRX7</accession>
<evidence type="ECO:0000313" key="6">
    <source>
        <dbReference type="Proteomes" id="UP000812440"/>
    </source>
</evidence>
<dbReference type="EMBL" id="JAACNH010000008">
    <property type="protein sequence ID" value="KAG8433810.1"/>
    <property type="molecule type" value="Genomic_DNA"/>
</dbReference>
<feature type="domain" description="GB1/RHD3-type G" evidence="4">
    <location>
        <begin position="30"/>
        <end position="78"/>
    </location>
</feature>
<dbReference type="AlphaFoldDB" id="A0A8T2IRX7"/>